<dbReference type="AlphaFoldDB" id="A0A0B7BZX5"/>
<reference evidence="2" key="1">
    <citation type="submission" date="2014-12" db="EMBL/GenBank/DDBJ databases">
        <title>Insight into the proteome of Arion vulgaris.</title>
        <authorList>
            <person name="Aradska J."/>
            <person name="Bulat T."/>
            <person name="Smidak R."/>
            <person name="Sarate P."/>
            <person name="Gangsoo J."/>
            <person name="Sialana F."/>
            <person name="Bilban M."/>
            <person name="Lubec G."/>
        </authorList>
    </citation>
    <scope>NUCLEOTIDE SEQUENCE</scope>
    <source>
        <tissue evidence="2">Skin</tissue>
    </source>
</reference>
<organism evidence="2">
    <name type="scientific">Arion vulgaris</name>
    <dbReference type="NCBI Taxonomy" id="1028688"/>
    <lineage>
        <taxon>Eukaryota</taxon>
        <taxon>Metazoa</taxon>
        <taxon>Spiralia</taxon>
        <taxon>Lophotrochozoa</taxon>
        <taxon>Mollusca</taxon>
        <taxon>Gastropoda</taxon>
        <taxon>Heterobranchia</taxon>
        <taxon>Euthyneura</taxon>
        <taxon>Panpulmonata</taxon>
        <taxon>Eupulmonata</taxon>
        <taxon>Stylommatophora</taxon>
        <taxon>Helicina</taxon>
        <taxon>Arionoidea</taxon>
        <taxon>Arionidae</taxon>
        <taxon>Arion</taxon>
    </lineage>
</organism>
<feature type="region of interest" description="Disordered" evidence="1">
    <location>
        <begin position="1"/>
        <end position="28"/>
    </location>
</feature>
<evidence type="ECO:0000256" key="1">
    <source>
        <dbReference type="SAM" id="MobiDB-lite"/>
    </source>
</evidence>
<sequence length="64" mass="7490">PQHTILSIKKTTHATPHPDKQPNNSLNYEQPETIHNYHLKQVYQQTHNCETNIKTKHQQLVGHT</sequence>
<protein>
    <submittedName>
        <fullName evidence="2">Uncharacterized protein</fullName>
    </submittedName>
</protein>
<dbReference type="EMBL" id="HACG01051918">
    <property type="protein sequence ID" value="CEK98789.1"/>
    <property type="molecule type" value="Transcribed_RNA"/>
</dbReference>
<gene>
    <name evidence="2" type="primary">ORF219607</name>
</gene>
<evidence type="ECO:0000313" key="2">
    <source>
        <dbReference type="EMBL" id="CEK98789.1"/>
    </source>
</evidence>
<accession>A0A0B7BZX5</accession>
<feature type="non-terminal residue" evidence="2">
    <location>
        <position position="1"/>
    </location>
</feature>
<name>A0A0B7BZX5_9EUPU</name>
<proteinExistence type="predicted"/>